<comment type="caution">
    <text evidence="1">The sequence shown here is derived from an EMBL/GenBank/DDBJ whole genome shotgun (WGS) entry which is preliminary data.</text>
</comment>
<organism evidence="1 2">
    <name type="scientific">Aspergillus nanangensis</name>
    <dbReference type="NCBI Taxonomy" id="2582783"/>
    <lineage>
        <taxon>Eukaryota</taxon>
        <taxon>Fungi</taxon>
        <taxon>Dikarya</taxon>
        <taxon>Ascomycota</taxon>
        <taxon>Pezizomycotina</taxon>
        <taxon>Eurotiomycetes</taxon>
        <taxon>Eurotiomycetidae</taxon>
        <taxon>Eurotiales</taxon>
        <taxon>Aspergillaceae</taxon>
        <taxon>Aspergillus</taxon>
        <taxon>Aspergillus subgen. Circumdati</taxon>
    </lineage>
</organism>
<reference evidence="1" key="1">
    <citation type="journal article" date="2019" name="Beilstein J. Org. Chem.">
        <title>Nanangenines: drimane sesquiterpenoids as the dominant metabolite cohort of a novel Australian fungus, Aspergillus nanangensis.</title>
        <authorList>
            <person name="Lacey H.J."/>
            <person name="Gilchrist C.L.M."/>
            <person name="Crombie A."/>
            <person name="Kalaitzis J.A."/>
            <person name="Vuong D."/>
            <person name="Rutledge P.J."/>
            <person name="Turner P."/>
            <person name="Pitt J.I."/>
            <person name="Lacey E."/>
            <person name="Chooi Y.H."/>
            <person name="Piggott A.M."/>
        </authorList>
    </citation>
    <scope>NUCLEOTIDE SEQUENCE</scope>
    <source>
        <strain evidence="1">MST-FP2251</strain>
    </source>
</reference>
<dbReference type="Proteomes" id="UP001194746">
    <property type="component" value="Unassembled WGS sequence"/>
</dbReference>
<accession>A0AAD4CAU3</accession>
<keyword evidence="2" id="KW-1185">Reference proteome</keyword>
<dbReference type="AlphaFoldDB" id="A0AAD4CAU3"/>
<evidence type="ECO:0000313" key="1">
    <source>
        <dbReference type="EMBL" id="KAF9883050.1"/>
    </source>
</evidence>
<reference evidence="1" key="2">
    <citation type="submission" date="2020-02" db="EMBL/GenBank/DDBJ databases">
        <authorList>
            <person name="Gilchrist C.L.M."/>
            <person name="Chooi Y.-H."/>
        </authorList>
    </citation>
    <scope>NUCLEOTIDE SEQUENCE</scope>
    <source>
        <strain evidence="1">MST-FP2251</strain>
    </source>
</reference>
<protein>
    <submittedName>
        <fullName evidence="1">Uncharacterized protein</fullName>
    </submittedName>
</protein>
<proteinExistence type="predicted"/>
<evidence type="ECO:0000313" key="2">
    <source>
        <dbReference type="Proteomes" id="UP001194746"/>
    </source>
</evidence>
<sequence>MPWPYIFIRSARFSVNHAPIQYQIWLSSYSKMPVAGGPNANCTLEESLEIMEVFDFLSNFMLLHILAEPYTILSWRGKLCKARHREEAADFILDPSDTLLINWLDVMEFLQPYLTPFDIVSLSTDGEITVSCYAIRCL</sequence>
<dbReference type="EMBL" id="VCAU01000190">
    <property type="protein sequence ID" value="KAF9883050.1"/>
    <property type="molecule type" value="Genomic_DNA"/>
</dbReference>
<gene>
    <name evidence="1" type="ORF">FE257_004304</name>
</gene>
<name>A0AAD4CAU3_ASPNN</name>